<name>A0A9X6NH40_HYPEX</name>
<sequence>MSNGHGRTDVYVVEQQVKARRILASQSVVAIVLGLIVLAHEIAILVLQIHNLGRPVSAGQIIATLAAFFTVVAGFASYGPSSISASMRSLKSKFIAAAVLGLIATILLAVTQGFFTPRAWDLWRRANSQPGYAPVDYSDPMQTGYASLDASFHVPNSGGAGSGPLGPNPYDVQYNLKVIAILKIVALLGDAILLMATLIITILSVINALRKRAHYEPAPIHDPNHGTRVYYDKNSR</sequence>
<protein>
    <submittedName>
        <fullName evidence="2">Uncharacterized protein</fullName>
    </submittedName>
</protein>
<dbReference type="EMBL" id="MTYJ01000353">
    <property type="protein sequence ID" value="OWA53882.1"/>
    <property type="molecule type" value="Genomic_DNA"/>
</dbReference>
<evidence type="ECO:0000256" key="1">
    <source>
        <dbReference type="SAM" id="Phobius"/>
    </source>
</evidence>
<evidence type="ECO:0000313" key="3">
    <source>
        <dbReference type="Proteomes" id="UP000192578"/>
    </source>
</evidence>
<proteinExistence type="predicted"/>
<evidence type="ECO:0000313" key="2">
    <source>
        <dbReference type="EMBL" id="OWA53882.1"/>
    </source>
</evidence>
<feature type="transmembrane region" description="Helical" evidence="1">
    <location>
        <begin position="61"/>
        <end position="82"/>
    </location>
</feature>
<dbReference type="Proteomes" id="UP000192578">
    <property type="component" value="Unassembled WGS sequence"/>
</dbReference>
<feature type="transmembrane region" description="Helical" evidence="1">
    <location>
        <begin position="178"/>
        <end position="206"/>
    </location>
</feature>
<keyword evidence="1" id="KW-1133">Transmembrane helix</keyword>
<feature type="transmembrane region" description="Helical" evidence="1">
    <location>
        <begin position="28"/>
        <end position="49"/>
    </location>
</feature>
<dbReference type="OrthoDB" id="10526515at2759"/>
<accession>A0A9X6NH40</accession>
<reference evidence="3" key="1">
    <citation type="submission" date="2017-01" db="EMBL/GenBank/DDBJ databases">
        <title>Comparative genomics of anhydrobiosis in the tardigrade Hypsibius dujardini.</title>
        <authorList>
            <person name="Yoshida Y."/>
            <person name="Koutsovoulos G."/>
            <person name="Laetsch D."/>
            <person name="Stevens L."/>
            <person name="Kumar S."/>
            <person name="Horikawa D."/>
            <person name="Ishino K."/>
            <person name="Komine S."/>
            <person name="Tomita M."/>
            <person name="Blaxter M."/>
            <person name="Arakawa K."/>
        </authorList>
    </citation>
    <scope>NUCLEOTIDE SEQUENCE [LARGE SCALE GENOMIC DNA]</scope>
    <source>
        <strain evidence="3">Z151</strain>
    </source>
</reference>
<keyword evidence="3" id="KW-1185">Reference proteome</keyword>
<dbReference type="AlphaFoldDB" id="A0A9X6NH40"/>
<feature type="transmembrane region" description="Helical" evidence="1">
    <location>
        <begin position="94"/>
        <end position="115"/>
    </location>
</feature>
<comment type="caution">
    <text evidence="2">The sequence shown here is derived from an EMBL/GenBank/DDBJ whole genome shotgun (WGS) entry which is preliminary data.</text>
</comment>
<organism evidence="2 3">
    <name type="scientific">Hypsibius exemplaris</name>
    <name type="common">Freshwater tardigrade</name>
    <dbReference type="NCBI Taxonomy" id="2072580"/>
    <lineage>
        <taxon>Eukaryota</taxon>
        <taxon>Metazoa</taxon>
        <taxon>Ecdysozoa</taxon>
        <taxon>Tardigrada</taxon>
        <taxon>Eutardigrada</taxon>
        <taxon>Parachela</taxon>
        <taxon>Hypsibioidea</taxon>
        <taxon>Hypsibiidae</taxon>
        <taxon>Hypsibius</taxon>
    </lineage>
</organism>
<gene>
    <name evidence="2" type="ORF">BV898_18301</name>
</gene>
<keyword evidence="1" id="KW-0812">Transmembrane</keyword>
<keyword evidence="1" id="KW-0472">Membrane</keyword>